<evidence type="ECO:0000259" key="1">
    <source>
        <dbReference type="Pfam" id="PF00534"/>
    </source>
</evidence>
<protein>
    <submittedName>
        <fullName evidence="3">Glycosyltransferase family 1 protein</fullName>
    </submittedName>
</protein>
<dbReference type="CDD" id="cd03812">
    <property type="entry name" value="GT4_CapH-like"/>
    <property type="match status" value="1"/>
</dbReference>
<dbReference type="Proteomes" id="UP001556040">
    <property type="component" value="Unassembled WGS sequence"/>
</dbReference>
<feature type="domain" description="Glycosyltransferase subfamily 4-like N-terminal" evidence="2">
    <location>
        <begin position="20"/>
        <end position="174"/>
    </location>
</feature>
<proteinExistence type="predicted"/>
<feature type="domain" description="Glycosyl transferase family 1" evidence="1">
    <location>
        <begin position="198"/>
        <end position="306"/>
    </location>
</feature>
<dbReference type="InterPro" id="IPR050194">
    <property type="entry name" value="Glycosyltransferase_grp1"/>
</dbReference>
<dbReference type="PANTHER" id="PTHR45947">
    <property type="entry name" value="SULFOQUINOVOSYL TRANSFERASE SQD2"/>
    <property type="match status" value="1"/>
</dbReference>
<dbReference type="PANTHER" id="PTHR45947:SF3">
    <property type="entry name" value="SULFOQUINOVOSYL TRANSFERASE SQD2"/>
    <property type="match status" value="1"/>
</dbReference>
<dbReference type="SUPFAM" id="SSF53756">
    <property type="entry name" value="UDP-Glycosyltransferase/glycogen phosphorylase"/>
    <property type="match status" value="1"/>
</dbReference>
<organism evidence="3 4">
    <name type="scientific">Jeotgalibacillus marinus</name>
    <dbReference type="NCBI Taxonomy" id="86667"/>
    <lineage>
        <taxon>Bacteria</taxon>
        <taxon>Bacillati</taxon>
        <taxon>Bacillota</taxon>
        <taxon>Bacilli</taxon>
        <taxon>Bacillales</taxon>
        <taxon>Caryophanaceae</taxon>
        <taxon>Jeotgalibacillus</taxon>
    </lineage>
</organism>
<dbReference type="RefSeq" id="WP_367778411.1">
    <property type="nucleotide sequence ID" value="NZ_JBFMIA010000002.1"/>
</dbReference>
<dbReference type="InterPro" id="IPR001296">
    <property type="entry name" value="Glyco_trans_1"/>
</dbReference>
<dbReference type="InterPro" id="IPR028098">
    <property type="entry name" value="Glyco_trans_4-like_N"/>
</dbReference>
<reference evidence="3 4" key="1">
    <citation type="journal article" date="1979" name="Int. J. Syst. Evol. Microbiol.">
        <title>Bacillus globisporus subsp. marinus subsp. nov.</title>
        <authorList>
            <person name="Liu H."/>
        </authorList>
    </citation>
    <scope>NUCLEOTIDE SEQUENCE [LARGE SCALE GENOMIC DNA]</scope>
    <source>
        <strain evidence="3 4">DSM 1297</strain>
    </source>
</reference>
<evidence type="ECO:0000259" key="2">
    <source>
        <dbReference type="Pfam" id="PF13439"/>
    </source>
</evidence>
<gene>
    <name evidence="3" type="ORF">AB1471_04550</name>
</gene>
<name>A0ABV3Q1V6_9BACL</name>
<comment type="caution">
    <text evidence="3">The sequence shown here is derived from an EMBL/GenBank/DDBJ whole genome shotgun (WGS) entry which is preliminary data.</text>
</comment>
<sequence>MNQTKPVKVLQVVGAMNRAGTETMLMNVYRGIDKNKIQFDFVSYSKEESHYDDEIKSYGGKIIKLSNTWSIKEMVGKINMHGPYDAVHSHTLFNCGIANTAAQIAGVKIRIAHAHTTNDSSDSLIRKIYLKCMRKMILHSSTHLLACSKGAGHYLFGEKGVQNENYSYFPNAIDYSPFLQQDNNSEARKFKMQCGFGNNLVIGHIGRFIKAKNHLFLLRIMQCLLEKDPSVKLLLVGEGEEKKRIINEVKKVGLEKNVVFAGIRTDIPVMLQCMDAFVFPSIYEGLGLVLLEAQASGMPCIVSEAIQPEADLELGLISKQSLDEHPRIWANRIMEVVGKKEKDFLKITRAFEEKNYAVSVSIAKLMSLYSATSGGTDENYTDRLI</sequence>
<dbReference type="Pfam" id="PF13439">
    <property type="entry name" value="Glyco_transf_4"/>
    <property type="match status" value="1"/>
</dbReference>
<keyword evidence="4" id="KW-1185">Reference proteome</keyword>
<evidence type="ECO:0000313" key="3">
    <source>
        <dbReference type="EMBL" id="MEW9501073.1"/>
    </source>
</evidence>
<dbReference type="Gene3D" id="3.40.50.2000">
    <property type="entry name" value="Glycogen Phosphorylase B"/>
    <property type="match status" value="2"/>
</dbReference>
<accession>A0ABV3Q1V6</accession>
<dbReference type="Pfam" id="PF00534">
    <property type="entry name" value="Glycos_transf_1"/>
    <property type="match status" value="1"/>
</dbReference>
<dbReference type="EMBL" id="JBFMIA010000002">
    <property type="protein sequence ID" value="MEW9501073.1"/>
    <property type="molecule type" value="Genomic_DNA"/>
</dbReference>
<evidence type="ECO:0000313" key="4">
    <source>
        <dbReference type="Proteomes" id="UP001556040"/>
    </source>
</evidence>